<sequence length="837" mass="89038">MDGQVQRDASIVIKDNDVYDFPYLYFYLTLEITAGKATIGQYSVIRVEVRDDGDRSAPGLMIAPMLTKATGGMLALAWIPPENAGGENLWITGYSLSIRVGSSVKWLVTPTNATTLPYGGLNADTKHSFSIYAINAIGPGPSSPVVTFATTNFTAPGPPAQIDLVTQTGGLITVNISVPIDAGGSPITGYLIYISEHDVGYQLAYNGTGQPTHVMIPVSVGKPDTRYAFQAQAVNFVGAGDTSDAFYFVSGPISRPGPPRLPSTYSATGGSISITLQPPLDTGGQEDISYMIYYREQGSGTRFRKAYCNAQDLEITIFRVAASTVYDLVAVSVLEEDANQLTMGTINISDSSIVLDDNVTSDIMNSGFFEFCDFIFEVDTTQTQDGNTIQYLELLSTGDSAPASMRLDSGDSCGVYVRGAFSLSSDFATTSITKPGVPPAPTESDYSDNTGGALFIAISWPDDIGGVPITGYEFYLDNQSVKGELKGYQNTTMFDLSVTVEIVSPDAVRRRPSPSATTGSTTRRLTSTDVGTSIYVQAGGLLPSTTYTFTVQVANGVGASDMTNGAKDATSVATVPGAPDPPTAILITGGSMELSWTDPVDSGGAPLISYKLSVNRSGSEVGKCEGMFLSCTIGNLLSITDYVVTLVAYNPVGASPPSAVTPFTTKVTSLPQAPQGVHVAEVSNTSVTIHWDPCLDFGGGYVETYQVDIVQTLNTSIAFSGRVPVAQLNYSMDGLTPSTDYSTTVRAVTGDSQLGNASKVVFFRTPQFANQPRPPAVGCHSRTVANVYWKAEDDAISYLLYRNGQLLHDNGEDVTFEDAITLGKTYSYQVRCHDIDF</sequence>
<keyword evidence="1" id="KW-0677">Repeat</keyword>
<feature type="domain" description="Fibronectin type-III" evidence="2">
    <location>
        <begin position="578"/>
        <end position="668"/>
    </location>
</feature>
<comment type="caution">
    <text evidence="3">The sequence shown here is derived from an EMBL/GenBank/DDBJ whole genome shotgun (WGS) entry which is preliminary data.</text>
</comment>
<dbReference type="SUPFAM" id="SSF49265">
    <property type="entry name" value="Fibronectin type III"/>
    <property type="match status" value="4"/>
</dbReference>
<dbReference type="Proteomes" id="UP000434957">
    <property type="component" value="Unassembled WGS sequence"/>
</dbReference>
<accession>A0A6A4G985</accession>
<evidence type="ECO:0000313" key="3">
    <source>
        <dbReference type="EMBL" id="KAE9359027.1"/>
    </source>
</evidence>
<keyword evidence="4" id="KW-1185">Reference proteome</keyword>
<dbReference type="CDD" id="cd00063">
    <property type="entry name" value="FN3"/>
    <property type="match status" value="5"/>
</dbReference>
<feature type="domain" description="Fibronectin type-III" evidence="2">
    <location>
        <begin position="673"/>
        <end position="768"/>
    </location>
</feature>
<organism evidence="3 4">
    <name type="scientific">Phytophthora rubi</name>
    <dbReference type="NCBI Taxonomy" id="129364"/>
    <lineage>
        <taxon>Eukaryota</taxon>
        <taxon>Sar</taxon>
        <taxon>Stramenopiles</taxon>
        <taxon>Oomycota</taxon>
        <taxon>Peronosporomycetes</taxon>
        <taxon>Peronosporales</taxon>
        <taxon>Peronosporaceae</taxon>
        <taxon>Phytophthora</taxon>
    </lineage>
</organism>
<dbReference type="InterPro" id="IPR050964">
    <property type="entry name" value="Striated_Muscle_Regulatory"/>
</dbReference>
<proteinExistence type="predicted"/>
<dbReference type="InterPro" id="IPR036116">
    <property type="entry name" value="FN3_sf"/>
</dbReference>
<gene>
    <name evidence="3" type="ORF">PR003_g984</name>
</gene>
<protein>
    <recommendedName>
        <fullName evidence="2">Fibronectin type-III domain-containing protein</fullName>
    </recommendedName>
</protein>
<dbReference type="EMBL" id="QXFT01000024">
    <property type="protein sequence ID" value="KAE9359027.1"/>
    <property type="molecule type" value="Genomic_DNA"/>
</dbReference>
<dbReference type="AlphaFoldDB" id="A0A6A4G985"/>
<evidence type="ECO:0000259" key="2">
    <source>
        <dbReference type="PROSITE" id="PS50853"/>
    </source>
</evidence>
<evidence type="ECO:0000256" key="1">
    <source>
        <dbReference type="ARBA" id="ARBA00022737"/>
    </source>
</evidence>
<dbReference type="PANTHER" id="PTHR13817:SF73">
    <property type="entry name" value="FIBRONECTIN TYPE-III DOMAIN-CONTAINING PROTEIN"/>
    <property type="match status" value="1"/>
</dbReference>
<dbReference type="InterPro" id="IPR003961">
    <property type="entry name" value="FN3_dom"/>
</dbReference>
<feature type="domain" description="Fibronectin type-III" evidence="2">
    <location>
        <begin position="57"/>
        <end position="153"/>
    </location>
</feature>
<dbReference type="InterPro" id="IPR013783">
    <property type="entry name" value="Ig-like_fold"/>
</dbReference>
<dbReference type="PANTHER" id="PTHR13817">
    <property type="entry name" value="TITIN"/>
    <property type="match status" value="1"/>
</dbReference>
<reference evidence="3 4" key="1">
    <citation type="submission" date="2018-08" db="EMBL/GenBank/DDBJ databases">
        <title>Genomic investigation of the strawberry pathogen Phytophthora fragariae indicates pathogenicity is determined by transcriptional variation in three key races.</title>
        <authorList>
            <person name="Adams T.M."/>
            <person name="Armitage A.D."/>
            <person name="Sobczyk M.K."/>
            <person name="Bates H.J."/>
            <person name="Dunwell J.M."/>
            <person name="Nellist C.F."/>
            <person name="Harrison R.J."/>
        </authorList>
    </citation>
    <scope>NUCLEOTIDE SEQUENCE [LARGE SCALE GENOMIC DNA]</scope>
    <source>
        <strain evidence="3 4">SCRP333</strain>
    </source>
</reference>
<evidence type="ECO:0000313" key="4">
    <source>
        <dbReference type="Proteomes" id="UP000434957"/>
    </source>
</evidence>
<dbReference type="Gene3D" id="2.60.40.10">
    <property type="entry name" value="Immunoglobulins"/>
    <property type="match status" value="6"/>
</dbReference>
<dbReference type="Pfam" id="PF00041">
    <property type="entry name" value="fn3"/>
    <property type="match status" value="2"/>
</dbReference>
<feature type="domain" description="Fibronectin type-III" evidence="2">
    <location>
        <begin position="158"/>
        <end position="253"/>
    </location>
</feature>
<dbReference type="SMART" id="SM00060">
    <property type="entry name" value="FN3"/>
    <property type="match status" value="6"/>
</dbReference>
<feature type="domain" description="Fibronectin type-III" evidence="2">
    <location>
        <begin position="258"/>
        <end position="352"/>
    </location>
</feature>
<name>A0A6A4G985_9STRA</name>
<dbReference type="PROSITE" id="PS50853">
    <property type="entry name" value="FN3"/>
    <property type="match status" value="5"/>
</dbReference>